<keyword evidence="3 6" id="KW-0812">Transmembrane</keyword>
<dbReference type="SUPFAM" id="SSF103473">
    <property type="entry name" value="MFS general substrate transporter"/>
    <property type="match status" value="1"/>
</dbReference>
<dbReference type="PANTHER" id="PTHR23513">
    <property type="entry name" value="INTEGRAL MEMBRANE EFFLUX PROTEIN-RELATED"/>
    <property type="match status" value="1"/>
</dbReference>
<keyword evidence="8" id="KW-1185">Reference proteome</keyword>
<feature type="transmembrane region" description="Helical" evidence="6">
    <location>
        <begin position="282"/>
        <end position="302"/>
    </location>
</feature>
<evidence type="ECO:0000313" key="8">
    <source>
        <dbReference type="Proteomes" id="UP000605568"/>
    </source>
</evidence>
<dbReference type="PANTHER" id="PTHR23513:SF18">
    <property type="entry name" value="INTEGRAL MEMBRANE PROTEIN"/>
    <property type="match status" value="1"/>
</dbReference>
<feature type="transmembrane region" description="Helical" evidence="6">
    <location>
        <begin position="167"/>
        <end position="187"/>
    </location>
</feature>
<dbReference type="Pfam" id="PF07690">
    <property type="entry name" value="MFS_1"/>
    <property type="match status" value="1"/>
</dbReference>
<feature type="transmembrane region" description="Helical" evidence="6">
    <location>
        <begin position="341"/>
        <end position="360"/>
    </location>
</feature>
<dbReference type="Gene3D" id="1.20.1250.20">
    <property type="entry name" value="MFS general substrate transporter like domains"/>
    <property type="match status" value="1"/>
</dbReference>
<evidence type="ECO:0000256" key="1">
    <source>
        <dbReference type="ARBA" id="ARBA00004651"/>
    </source>
</evidence>
<evidence type="ECO:0000256" key="2">
    <source>
        <dbReference type="ARBA" id="ARBA00022475"/>
    </source>
</evidence>
<feature type="transmembrane region" description="Helical" evidence="6">
    <location>
        <begin position="218"/>
        <end position="240"/>
    </location>
</feature>
<feature type="transmembrane region" description="Helical" evidence="6">
    <location>
        <begin position="252"/>
        <end position="270"/>
    </location>
</feature>
<dbReference type="InterPro" id="IPR011701">
    <property type="entry name" value="MFS"/>
</dbReference>
<feature type="transmembrane region" description="Helical" evidence="6">
    <location>
        <begin position="76"/>
        <end position="95"/>
    </location>
</feature>
<evidence type="ECO:0000256" key="3">
    <source>
        <dbReference type="ARBA" id="ARBA00022692"/>
    </source>
</evidence>
<feature type="transmembrane region" description="Helical" evidence="6">
    <location>
        <begin position="46"/>
        <end position="69"/>
    </location>
</feature>
<dbReference type="Proteomes" id="UP000605568">
    <property type="component" value="Unassembled WGS sequence"/>
</dbReference>
<protein>
    <submittedName>
        <fullName evidence="7">MFS transporter</fullName>
    </submittedName>
</protein>
<comment type="caution">
    <text evidence="7">The sequence shown here is derived from an EMBL/GenBank/DDBJ whole genome shotgun (WGS) entry which is preliminary data.</text>
</comment>
<feature type="transmembrane region" description="Helical" evidence="6">
    <location>
        <begin position="308"/>
        <end position="329"/>
    </location>
</feature>
<keyword evidence="5 6" id="KW-0472">Membrane</keyword>
<evidence type="ECO:0000256" key="4">
    <source>
        <dbReference type="ARBA" id="ARBA00022989"/>
    </source>
</evidence>
<gene>
    <name evidence="7" type="ORF">GCM10017774_15190</name>
</gene>
<feature type="transmembrane region" description="Helical" evidence="6">
    <location>
        <begin position="366"/>
        <end position="388"/>
    </location>
</feature>
<dbReference type="EMBL" id="BNAR01000002">
    <property type="protein sequence ID" value="GHH33170.1"/>
    <property type="molecule type" value="Genomic_DNA"/>
</dbReference>
<dbReference type="RefSeq" id="WP_191296998.1">
    <property type="nucleotide sequence ID" value="NZ_BNAR01000002.1"/>
</dbReference>
<evidence type="ECO:0000313" key="7">
    <source>
        <dbReference type="EMBL" id="GHH33170.1"/>
    </source>
</evidence>
<name>A0ABQ3MDZ5_9PSEU</name>
<evidence type="ECO:0000256" key="5">
    <source>
        <dbReference type="ARBA" id="ARBA00023136"/>
    </source>
</evidence>
<dbReference type="InterPro" id="IPR036259">
    <property type="entry name" value="MFS_trans_sf"/>
</dbReference>
<comment type="subcellular location">
    <subcellularLocation>
        <location evidence="1">Cell membrane</location>
        <topology evidence="1">Multi-pass membrane protein</topology>
    </subcellularLocation>
</comment>
<organism evidence="7 8">
    <name type="scientific">Lentzea cavernae</name>
    <dbReference type="NCBI Taxonomy" id="2020703"/>
    <lineage>
        <taxon>Bacteria</taxon>
        <taxon>Bacillati</taxon>
        <taxon>Actinomycetota</taxon>
        <taxon>Actinomycetes</taxon>
        <taxon>Pseudonocardiales</taxon>
        <taxon>Pseudonocardiaceae</taxon>
        <taxon>Lentzea</taxon>
    </lineage>
</organism>
<keyword evidence="2" id="KW-1003">Cell membrane</keyword>
<reference evidence="8" key="1">
    <citation type="journal article" date="2019" name="Int. J. Syst. Evol. Microbiol.">
        <title>The Global Catalogue of Microorganisms (GCM) 10K type strain sequencing project: providing services to taxonomists for standard genome sequencing and annotation.</title>
        <authorList>
            <consortium name="The Broad Institute Genomics Platform"/>
            <consortium name="The Broad Institute Genome Sequencing Center for Infectious Disease"/>
            <person name="Wu L."/>
            <person name="Ma J."/>
        </authorList>
    </citation>
    <scope>NUCLEOTIDE SEQUENCE [LARGE SCALE GENOMIC DNA]</scope>
    <source>
        <strain evidence="8">CGMCC 4.7367</strain>
    </source>
</reference>
<sequence length="428" mass="45115">MISVLRDPAYRNLFGAQVVALTGTGLATVALGLLAYDLAGAEAGAVLGTALAIKMIAYVTVAPIATAVLGALPRRAVLVALDLVRVAVAAVLPWVSEVWQVYVLIFLLQAASAAFTPLFQATVPDVLPDERDYTRAITLSRMAYDLESLLSPALAAAALAVVSFHQLFLGTALGFAASALLVLSVVLPHPKPLPRREDWYDATTRGVRIYLATPRLRGLLAVHLAAAAAGSMVFVNTVAHVRDGLGHDSSDVAIALAANGLGSLGAALVLPGLLHRFADRVVVLRAAVTLVAVLFAGTFVAGHWPTLLVLWALIGAGCSLALTPGARLLRRSADPDDRPALFAADFALSHACWLLCYPLAGWVATTAGITTAFVVLGVITAIGAVVAVRFWPTHDPEVVEHEHCDAAGVVWTHAHEFRINDDHVRWPH</sequence>
<dbReference type="CDD" id="cd06173">
    <property type="entry name" value="MFS_MefA_like"/>
    <property type="match status" value="1"/>
</dbReference>
<keyword evidence="4 6" id="KW-1133">Transmembrane helix</keyword>
<accession>A0ABQ3MDZ5</accession>
<evidence type="ECO:0000256" key="6">
    <source>
        <dbReference type="SAM" id="Phobius"/>
    </source>
</evidence>
<proteinExistence type="predicted"/>
<feature type="transmembrane region" description="Helical" evidence="6">
    <location>
        <begin position="12"/>
        <end position="34"/>
    </location>
</feature>